<reference evidence="4 5" key="2">
    <citation type="journal article" date="2014" name="J. Gen. Appl. Microbiol.">
        <title>The early diverging ascomycetous budding yeast Saitoella complicata has three histone deacetylases belonging to the Clr6, Hos2, and Rpd3 lineages.</title>
        <authorList>
            <person name="Nishida H."/>
            <person name="Matsumoto T."/>
            <person name="Kondo S."/>
            <person name="Hamamoto M."/>
            <person name="Yoshikawa H."/>
        </authorList>
    </citation>
    <scope>NUCLEOTIDE SEQUENCE [LARGE SCALE GENOMIC DNA]</scope>
    <source>
        <strain evidence="4 5">NRRL Y-17804</strain>
    </source>
</reference>
<feature type="region of interest" description="Disordered" evidence="2">
    <location>
        <begin position="20"/>
        <end position="55"/>
    </location>
</feature>
<dbReference type="PANTHER" id="PTHR31438">
    <property type="entry name" value="LYSINE N-ACYLTRANSFERASE C17G9.06C-RELATED"/>
    <property type="match status" value="1"/>
</dbReference>
<dbReference type="SUPFAM" id="SSF55729">
    <property type="entry name" value="Acyl-CoA N-acyltransferases (Nat)"/>
    <property type="match status" value="1"/>
</dbReference>
<dbReference type="STRING" id="698492.A0A0E9NIB7"/>
<evidence type="ECO:0000256" key="1">
    <source>
        <dbReference type="ARBA" id="ARBA00009893"/>
    </source>
</evidence>
<comment type="caution">
    <text evidence="4">The sequence shown here is derived from an EMBL/GenBank/DDBJ whole genome shotgun (WGS) entry which is preliminary data.</text>
</comment>
<dbReference type="SMART" id="SM01006">
    <property type="entry name" value="AlcB"/>
    <property type="match status" value="1"/>
</dbReference>
<sequence length="463" mass="53589">MEGKENVGIDVRDEGAILDTAPLYWEQQTHTQREKDTGAGESEQDRRQRRDVEASVSSFRPCEKQYRLAGRLDTRVDCSVIYAQKRVPPNRQYRLDISKLPNFTSPINMADMFPGTFPPTGWVPSIDITKAEIPYAVNDGIITIPDVITLSGSSEEIEYSYWSVCHSIFRFGPEPEAALPGRPSIPVTLSFSESIEEAIFPLYECGLFTRETKKTEDGNMIYSITRDMFYQWHSPLPGTHWHLLSQPPAPTSYITTNNFRHPRRIPNPELNAEIYTRDIPSLSSTFTLRVVDPNSTEHLHAFHEWQNNPRVDYFWGEKGTIEAHKTYLENVTKDPHTLSLIGYFNREPFAYFETYWVAEDRLAPFVSPAALPYDRGLHLLVGNEKFRGPHRVKAWLWSILHFLFLDDVRTERILMEPRADNEKLLAYLQGEGFAKKGCFNFPHKQFALMELSREEFFRKPMRN</sequence>
<dbReference type="InterPro" id="IPR019432">
    <property type="entry name" value="Acyltransferase_MbtK/IucB-like"/>
</dbReference>
<name>A0A0E9NIB7_SAICN</name>
<gene>
    <name evidence="4" type="ORF">G7K_3318-t1</name>
</gene>
<dbReference type="GO" id="GO:0016410">
    <property type="term" value="F:N-acyltransferase activity"/>
    <property type="evidence" value="ECO:0007669"/>
    <property type="project" value="TreeGrafter"/>
</dbReference>
<dbReference type="PANTHER" id="PTHR31438:SF1">
    <property type="entry name" value="LYSINE N-ACYLTRANSFERASE C17G9.06C-RELATED"/>
    <property type="match status" value="1"/>
</dbReference>
<keyword evidence="5" id="KW-1185">Reference proteome</keyword>
<dbReference type="Gene3D" id="3.40.630.30">
    <property type="match status" value="1"/>
</dbReference>
<organism evidence="4 5">
    <name type="scientific">Saitoella complicata (strain BCRC 22490 / CBS 7301 / JCM 7358 / NBRC 10748 / NRRL Y-17804)</name>
    <dbReference type="NCBI Taxonomy" id="698492"/>
    <lineage>
        <taxon>Eukaryota</taxon>
        <taxon>Fungi</taxon>
        <taxon>Dikarya</taxon>
        <taxon>Ascomycota</taxon>
        <taxon>Taphrinomycotina</taxon>
        <taxon>Taphrinomycotina incertae sedis</taxon>
        <taxon>Saitoella</taxon>
    </lineage>
</organism>
<dbReference type="EMBL" id="BACD03000020">
    <property type="protein sequence ID" value="GAO49160.1"/>
    <property type="molecule type" value="Genomic_DNA"/>
</dbReference>
<accession>A0A0E9NIB7</accession>
<evidence type="ECO:0000256" key="2">
    <source>
        <dbReference type="SAM" id="MobiDB-lite"/>
    </source>
</evidence>
<comment type="similarity">
    <text evidence="1">Belongs to the lysine N-acyltransferase MbtK family.</text>
</comment>
<dbReference type="InterPro" id="IPR016181">
    <property type="entry name" value="Acyl_CoA_acyltransferase"/>
</dbReference>
<proteinExistence type="inferred from homology"/>
<reference evidence="4 5" key="1">
    <citation type="journal article" date="2011" name="J. Gen. Appl. Microbiol.">
        <title>Draft genome sequencing of the enigmatic yeast Saitoella complicata.</title>
        <authorList>
            <person name="Nishida H."/>
            <person name="Hamamoto M."/>
            <person name="Sugiyama J."/>
        </authorList>
    </citation>
    <scope>NUCLEOTIDE SEQUENCE [LARGE SCALE GENOMIC DNA]</scope>
    <source>
        <strain evidence="4 5">NRRL Y-17804</strain>
    </source>
</reference>
<evidence type="ECO:0000313" key="5">
    <source>
        <dbReference type="Proteomes" id="UP000033140"/>
    </source>
</evidence>
<dbReference type="Proteomes" id="UP000033140">
    <property type="component" value="Unassembled WGS sequence"/>
</dbReference>
<evidence type="ECO:0000259" key="3">
    <source>
        <dbReference type="SMART" id="SM01006"/>
    </source>
</evidence>
<dbReference type="Pfam" id="PF13523">
    <property type="entry name" value="Acetyltransf_8"/>
    <property type="match status" value="1"/>
</dbReference>
<dbReference type="GO" id="GO:0019290">
    <property type="term" value="P:siderophore biosynthetic process"/>
    <property type="evidence" value="ECO:0007669"/>
    <property type="project" value="InterPro"/>
</dbReference>
<protein>
    <recommendedName>
        <fullName evidence="3">Acyltransferase MbtK/IucB-like conserved domain-containing protein</fullName>
    </recommendedName>
</protein>
<evidence type="ECO:0000313" key="4">
    <source>
        <dbReference type="EMBL" id="GAO49160.1"/>
    </source>
</evidence>
<feature type="compositionally biased region" description="Basic and acidic residues" evidence="2">
    <location>
        <begin position="31"/>
        <end position="53"/>
    </location>
</feature>
<reference evidence="4 5" key="3">
    <citation type="journal article" date="2015" name="Genome Announc.">
        <title>Draft Genome Sequence of the Archiascomycetous Yeast Saitoella complicata.</title>
        <authorList>
            <person name="Yamauchi K."/>
            <person name="Kondo S."/>
            <person name="Hamamoto M."/>
            <person name="Takahashi Y."/>
            <person name="Ogura Y."/>
            <person name="Hayashi T."/>
            <person name="Nishida H."/>
        </authorList>
    </citation>
    <scope>NUCLEOTIDE SEQUENCE [LARGE SCALE GENOMIC DNA]</scope>
    <source>
        <strain evidence="4 5">NRRL Y-17804</strain>
    </source>
</reference>
<dbReference type="AlphaFoldDB" id="A0A0E9NIB7"/>
<feature type="domain" description="Acyltransferase MbtK/IucB-like conserved" evidence="3">
    <location>
        <begin position="289"/>
        <end position="338"/>
    </location>
</feature>